<dbReference type="EMBL" id="MLFT02000043">
    <property type="protein sequence ID" value="PHT30285.1"/>
    <property type="molecule type" value="Genomic_DNA"/>
</dbReference>
<dbReference type="PANTHER" id="PTHR12692">
    <property type="entry name" value="DOLICHYL-DIPHOSPHOOLIGOSACCHARIDE--PROTEIN GLYCOSYLTRANSFERASE-RELATED"/>
    <property type="match status" value="1"/>
</dbReference>
<organism evidence="7 8">
    <name type="scientific">Capsicum baccatum</name>
    <name type="common">Peruvian pepper</name>
    <dbReference type="NCBI Taxonomy" id="33114"/>
    <lineage>
        <taxon>Eukaryota</taxon>
        <taxon>Viridiplantae</taxon>
        <taxon>Streptophyta</taxon>
        <taxon>Embryophyta</taxon>
        <taxon>Tracheophyta</taxon>
        <taxon>Spermatophyta</taxon>
        <taxon>Magnoliopsida</taxon>
        <taxon>eudicotyledons</taxon>
        <taxon>Gunneridae</taxon>
        <taxon>Pentapetalae</taxon>
        <taxon>asterids</taxon>
        <taxon>lamiids</taxon>
        <taxon>Solanales</taxon>
        <taxon>Solanaceae</taxon>
        <taxon>Solanoideae</taxon>
        <taxon>Capsiceae</taxon>
        <taxon>Capsicum</taxon>
    </lineage>
</organism>
<evidence type="ECO:0000256" key="4">
    <source>
        <dbReference type="ARBA" id="ARBA00023136"/>
    </source>
</evidence>
<keyword evidence="8" id="KW-1185">Reference proteome</keyword>
<keyword evidence="4 5" id="KW-0472">Membrane</keyword>
<accession>A0A2G2VBB4</accession>
<dbReference type="OrthoDB" id="67566at2759"/>
<dbReference type="AlphaFoldDB" id="A0A2G2VBB4"/>
<proteinExistence type="predicted"/>
<dbReference type="Pfam" id="PF04756">
    <property type="entry name" value="OST3_OST6"/>
    <property type="match status" value="1"/>
</dbReference>
<protein>
    <submittedName>
        <fullName evidence="7">Dolichyl-diphosphooligosaccharide--protein glycosyltransferase subunit 3B</fullName>
    </submittedName>
</protein>
<evidence type="ECO:0000256" key="5">
    <source>
        <dbReference type="SAM" id="Phobius"/>
    </source>
</evidence>
<evidence type="ECO:0000256" key="2">
    <source>
        <dbReference type="ARBA" id="ARBA00022692"/>
    </source>
</evidence>
<dbReference type="GO" id="GO:0008250">
    <property type="term" value="C:oligosaccharyltransferase complex"/>
    <property type="evidence" value="ECO:0007669"/>
    <property type="project" value="TreeGrafter"/>
</dbReference>
<dbReference type="InterPro" id="IPR021149">
    <property type="entry name" value="OligosaccharylTrfase_OST3/OST6"/>
</dbReference>
<feature type="transmembrane region" description="Helical" evidence="5">
    <location>
        <begin position="187"/>
        <end position="207"/>
    </location>
</feature>
<dbReference type="Proteomes" id="UP000224567">
    <property type="component" value="Unassembled WGS sequence"/>
</dbReference>
<feature type="signal peptide" evidence="6">
    <location>
        <begin position="1"/>
        <end position="26"/>
    </location>
</feature>
<evidence type="ECO:0000256" key="3">
    <source>
        <dbReference type="ARBA" id="ARBA00022989"/>
    </source>
</evidence>
<keyword evidence="6" id="KW-0732">Signal</keyword>
<dbReference type="GO" id="GO:0016740">
    <property type="term" value="F:transferase activity"/>
    <property type="evidence" value="ECO:0007669"/>
    <property type="project" value="UniProtKB-KW"/>
</dbReference>
<feature type="chain" id="PRO_5013861562" evidence="6">
    <location>
        <begin position="27"/>
        <end position="449"/>
    </location>
</feature>
<dbReference type="STRING" id="33114.A0A2G2VBB4"/>
<evidence type="ECO:0000256" key="6">
    <source>
        <dbReference type="SAM" id="SignalP"/>
    </source>
</evidence>
<feature type="transmembrane region" description="Helical" evidence="5">
    <location>
        <begin position="272"/>
        <end position="291"/>
    </location>
</feature>
<evidence type="ECO:0000256" key="1">
    <source>
        <dbReference type="ARBA" id="ARBA00004141"/>
    </source>
</evidence>
<dbReference type="GO" id="GO:0018279">
    <property type="term" value="P:protein N-linked glycosylation via asparagine"/>
    <property type="evidence" value="ECO:0007669"/>
    <property type="project" value="TreeGrafter"/>
</dbReference>
<feature type="transmembrane region" description="Helical" evidence="5">
    <location>
        <begin position="219"/>
        <end position="239"/>
    </location>
</feature>
<comment type="subcellular location">
    <subcellularLocation>
        <location evidence="1">Membrane</location>
        <topology evidence="1">Multi-pass membrane protein</topology>
    </subcellularLocation>
</comment>
<sequence>MAISPIHSPLLPITLLFLLSPIITHSNDLHSELIHLRSKSPLGLIHLKDSLLQRILSIPSPKPFSSLIFFDARQLHAKSENSIPSVKYEFSLLSSSYLTNNPGNNTHIFFFIIEFEESKSSFEFFDVKSIPHVRLVPVRVDDVKKDCVRMGASGFSMGAVSMKEFVETNANVYVGPIHTRPVIPKKMMMVIGAGFLIWSPYLVKRFVIGNTILQDKYVWMSGSILVYFFSVAGTMFTIIRKAPLFLMDRNDPAGRSIMFYQGAGMQLGAEGFAVGFLYTIVGLLLAFMTHVSVRLKNKGTQNLLMALGLFVSFWAVQKVIYLNNWKTGYGIHPYWPSRWKQIKILASWLCGLTRGDRVRNKIIREKVGVASVEEKMREGRLRWFGHVMRSMDAPVRRCERLALDRFRRSIGRPKKYWREVIKHDMEQLQLTKDMTLDRKVWRSRIRVEG</sequence>
<evidence type="ECO:0000313" key="8">
    <source>
        <dbReference type="Proteomes" id="UP000224567"/>
    </source>
</evidence>
<feature type="transmembrane region" description="Helical" evidence="5">
    <location>
        <begin position="303"/>
        <end position="322"/>
    </location>
</feature>
<reference evidence="8" key="2">
    <citation type="journal article" date="2017" name="J. Anim. Genet.">
        <title>Multiple reference genome sequences of hot pepper reveal the massive evolution of plant disease resistance genes by retroduplication.</title>
        <authorList>
            <person name="Kim S."/>
            <person name="Park J."/>
            <person name="Yeom S.-I."/>
            <person name="Kim Y.-M."/>
            <person name="Seo E."/>
            <person name="Kim K.-T."/>
            <person name="Kim M.-S."/>
            <person name="Lee J.M."/>
            <person name="Cheong K."/>
            <person name="Shin H.-S."/>
            <person name="Kim S.-B."/>
            <person name="Han K."/>
            <person name="Lee J."/>
            <person name="Park M."/>
            <person name="Lee H.-A."/>
            <person name="Lee H.-Y."/>
            <person name="Lee Y."/>
            <person name="Oh S."/>
            <person name="Lee J.H."/>
            <person name="Choi E."/>
            <person name="Choi E."/>
            <person name="Lee S.E."/>
            <person name="Jeon J."/>
            <person name="Kim H."/>
            <person name="Choi G."/>
            <person name="Song H."/>
            <person name="Lee J."/>
            <person name="Lee S.-C."/>
            <person name="Kwon J.-K."/>
            <person name="Lee H.-Y."/>
            <person name="Koo N."/>
            <person name="Hong Y."/>
            <person name="Kim R.W."/>
            <person name="Kang W.-H."/>
            <person name="Huh J.H."/>
            <person name="Kang B.-C."/>
            <person name="Yang T.-J."/>
            <person name="Lee Y.-H."/>
            <person name="Bennetzen J.L."/>
            <person name="Choi D."/>
        </authorList>
    </citation>
    <scope>NUCLEOTIDE SEQUENCE [LARGE SCALE GENOMIC DNA]</scope>
    <source>
        <strain evidence="8">cv. PBC81</strain>
    </source>
</reference>
<dbReference type="PANTHER" id="PTHR12692:SF5">
    <property type="entry name" value="DOLICHYL-DIPHOSPHOOLIGOSACCHARIDE--PROTEIN GLYCOSYLTRANSFERASE SUBUNIT 3B-RELATED"/>
    <property type="match status" value="1"/>
</dbReference>
<name>A0A2G2VBB4_CAPBA</name>
<dbReference type="Gene3D" id="3.40.30.10">
    <property type="entry name" value="Glutaredoxin"/>
    <property type="match status" value="1"/>
</dbReference>
<evidence type="ECO:0000313" key="7">
    <source>
        <dbReference type="EMBL" id="PHT30285.1"/>
    </source>
</evidence>
<keyword evidence="2 5" id="KW-0812">Transmembrane</keyword>
<comment type="caution">
    <text evidence="7">The sequence shown here is derived from an EMBL/GenBank/DDBJ whole genome shotgun (WGS) entry which is preliminary data.</text>
</comment>
<keyword evidence="3 5" id="KW-1133">Transmembrane helix</keyword>
<reference evidence="7 8" key="1">
    <citation type="journal article" date="2017" name="Genome Biol.">
        <title>New reference genome sequences of hot pepper reveal the massive evolution of plant disease-resistance genes by retroduplication.</title>
        <authorList>
            <person name="Kim S."/>
            <person name="Park J."/>
            <person name="Yeom S.I."/>
            <person name="Kim Y.M."/>
            <person name="Seo E."/>
            <person name="Kim K.T."/>
            <person name="Kim M.S."/>
            <person name="Lee J.M."/>
            <person name="Cheong K."/>
            <person name="Shin H.S."/>
            <person name="Kim S.B."/>
            <person name="Han K."/>
            <person name="Lee J."/>
            <person name="Park M."/>
            <person name="Lee H.A."/>
            <person name="Lee H.Y."/>
            <person name="Lee Y."/>
            <person name="Oh S."/>
            <person name="Lee J.H."/>
            <person name="Choi E."/>
            <person name="Choi E."/>
            <person name="Lee S.E."/>
            <person name="Jeon J."/>
            <person name="Kim H."/>
            <person name="Choi G."/>
            <person name="Song H."/>
            <person name="Lee J."/>
            <person name="Lee S.C."/>
            <person name="Kwon J.K."/>
            <person name="Lee H.Y."/>
            <person name="Koo N."/>
            <person name="Hong Y."/>
            <person name="Kim R.W."/>
            <person name="Kang W.H."/>
            <person name="Huh J.H."/>
            <person name="Kang B.C."/>
            <person name="Yang T.J."/>
            <person name="Lee Y.H."/>
            <person name="Bennetzen J.L."/>
            <person name="Choi D."/>
        </authorList>
    </citation>
    <scope>NUCLEOTIDE SEQUENCE [LARGE SCALE GENOMIC DNA]</scope>
    <source>
        <strain evidence="8">cv. PBC81</strain>
    </source>
</reference>
<gene>
    <name evidence="7" type="ORF">CQW23_30075</name>
</gene>